<organism evidence="1 2">
    <name type="scientific">Limnoraphis robusta CCNP1315</name>
    <dbReference type="NCBI Taxonomy" id="3110306"/>
    <lineage>
        <taxon>Bacteria</taxon>
        <taxon>Bacillati</taxon>
        <taxon>Cyanobacteriota</taxon>
        <taxon>Cyanophyceae</taxon>
        <taxon>Oscillatoriophycideae</taxon>
        <taxon>Oscillatoriales</taxon>
        <taxon>Sirenicapillariaceae</taxon>
        <taxon>Limnoraphis</taxon>
    </lineage>
</organism>
<dbReference type="GO" id="GO:0008233">
    <property type="term" value="F:peptidase activity"/>
    <property type="evidence" value="ECO:0007669"/>
    <property type="project" value="UniProtKB-KW"/>
</dbReference>
<dbReference type="GO" id="GO:0006508">
    <property type="term" value="P:proteolysis"/>
    <property type="evidence" value="ECO:0007669"/>
    <property type="project" value="UniProtKB-KW"/>
</dbReference>
<name>A0ABU5U2C4_9CYAN</name>
<gene>
    <name evidence="1" type="ORF">VB854_20620</name>
</gene>
<keyword evidence="2" id="KW-1185">Reference proteome</keyword>
<dbReference type="Gene3D" id="2.40.70.10">
    <property type="entry name" value="Acid Proteases"/>
    <property type="match status" value="1"/>
</dbReference>
<evidence type="ECO:0000313" key="2">
    <source>
        <dbReference type="Proteomes" id="UP001301728"/>
    </source>
</evidence>
<sequence length="124" mass="13795">MIHGQFREDGGLMFEVGLVTSDGEILTTDVLLDTGFTAGYLAIDKQDLEAFDWELSESDVMIPIAQGKGRFDIYDGLIIIDGRQFAIPVQVGKSLPEIIIGVKWLKLFNLVVNYPNILTLEYKG</sequence>
<reference evidence="1 2" key="1">
    <citation type="submission" date="2023-12" db="EMBL/GenBank/DDBJ databases">
        <title>Baltic Sea Cyanobacteria.</title>
        <authorList>
            <person name="Delbaje E."/>
            <person name="Fewer D.P."/>
            <person name="Shishido T.K."/>
        </authorList>
    </citation>
    <scope>NUCLEOTIDE SEQUENCE [LARGE SCALE GENOMIC DNA]</scope>
    <source>
        <strain evidence="1 2">CCNP 1315</strain>
    </source>
</reference>
<accession>A0ABU5U2C4</accession>
<protein>
    <submittedName>
        <fullName evidence="1">Aspartyl protease</fullName>
    </submittedName>
</protein>
<comment type="caution">
    <text evidence="1">The sequence shown here is derived from an EMBL/GenBank/DDBJ whole genome shotgun (WGS) entry which is preliminary data.</text>
</comment>
<dbReference type="Proteomes" id="UP001301728">
    <property type="component" value="Unassembled WGS sequence"/>
</dbReference>
<keyword evidence="1" id="KW-0645">Protease</keyword>
<proteinExistence type="predicted"/>
<dbReference type="RefSeq" id="WP_323219884.1">
    <property type="nucleotide sequence ID" value="NZ_JAYGHT010000132.1"/>
</dbReference>
<evidence type="ECO:0000313" key="1">
    <source>
        <dbReference type="EMBL" id="MEA5521347.1"/>
    </source>
</evidence>
<dbReference type="InterPro" id="IPR021109">
    <property type="entry name" value="Peptidase_aspartic_dom_sf"/>
</dbReference>
<dbReference type="EMBL" id="JAYGHT010000132">
    <property type="protein sequence ID" value="MEA5521347.1"/>
    <property type="molecule type" value="Genomic_DNA"/>
</dbReference>
<keyword evidence="1" id="KW-0378">Hydrolase</keyword>